<dbReference type="SMART" id="SM00226">
    <property type="entry name" value="LMWPc"/>
    <property type="match status" value="1"/>
</dbReference>
<feature type="domain" description="Phosphotyrosine protein phosphatase I" evidence="2">
    <location>
        <begin position="7"/>
        <end position="142"/>
    </location>
</feature>
<proteinExistence type="predicted"/>
<dbReference type="InterPro" id="IPR036196">
    <property type="entry name" value="Ptyr_pPase_sf"/>
</dbReference>
<gene>
    <name evidence="3" type="primary">arsC_2</name>
    <name evidence="3" type="ORF">Mgrana_01226</name>
</gene>
<dbReference type="PANTHER" id="PTHR43428">
    <property type="entry name" value="ARSENATE REDUCTASE"/>
    <property type="match status" value="1"/>
</dbReference>
<dbReference type="AlphaFoldDB" id="A0A399FC07"/>
<evidence type="ECO:0000259" key="2">
    <source>
        <dbReference type="SMART" id="SM00226"/>
    </source>
</evidence>
<organism evidence="3 4">
    <name type="scientific">Meiothermus granaticius NBRC 107808</name>
    <dbReference type="NCBI Taxonomy" id="1227551"/>
    <lineage>
        <taxon>Bacteria</taxon>
        <taxon>Thermotogati</taxon>
        <taxon>Deinococcota</taxon>
        <taxon>Deinococci</taxon>
        <taxon>Thermales</taxon>
        <taxon>Thermaceae</taxon>
        <taxon>Meiothermus</taxon>
    </lineage>
</organism>
<dbReference type="EC" id="1.20.4.1" evidence="3"/>
<evidence type="ECO:0000256" key="1">
    <source>
        <dbReference type="ARBA" id="ARBA00022849"/>
    </source>
</evidence>
<protein>
    <submittedName>
        <fullName evidence="3">Glutaredoxin arsenate reductase</fullName>
        <ecNumber evidence="3">1.20.4.1</ecNumber>
    </submittedName>
</protein>
<name>A0A399FC07_9DEIN</name>
<dbReference type="Gene3D" id="3.40.50.2300">
    <property type="match status" value="1"/>
</dbReference>
<dbReference type="InterPro" id="IPR023485">
    <property type="entry name" value="Ptyr_pPase"/>
</dbReference>
<dbReference type="CDD" id="cd16345">
    <property type="entry name" value="LMWP_ArsC"/>
    <property type="match status" value="1"/>
</dbReference>
<keyword evidence="3" id="KW-0560">Oxidoreductase</keyword>
<accession>A0A399FC07</accession>
<keyword evidence="4" id="KW-1185">Reference proteome</keyword>
<dbReference type="Pfam" id="PF01451">
    <property type="entry name" value="LMWPc"/>
    <property type="match status" value="1"/>
</dbReference>
<reference evidence="3 4" key="1">
    <citation type="submission" date="2018-08" db="EMBL/GenBank/DDBJ databases">
        <title>Meiothermus granaticius genome AF-68 sequencing project.</title>
        <authorList>
            <person name="Da Costa M.S."/>
            <person name="Albuquerque L."/>
            <person name="Raposo P."/>
            <person name="Froufe H.J.C."/>
            <person name="Barroso C.S."/>
            <person name="Egas C."/>
        </authorList>
    </citation>
    <scope>NUCLEOTIDE SEQUENCE [LARGE SCALE GENOMIC DNA]</scope>
    <source>
        <strain evidence="3 4">AF-68</strain>
    </source>
</reference>
<dbReference type="GO" id="GO:0046685">
    <property type="term" value="P:response to arsenic-containing substance"/>
    <property type="evidence" value="ECO:0007669"/>
    <property type="project" value="UniProtKB-KW"/>
</dbReference>
<dbReference type="EMBL" id="QWLB01000013">
    <property type="protein sequence ID" value="RIH92819.1"/>
    <property type="molecule type" value="Genomic_DNA"/>
</dbReference>
<evidence type="ECO:0000313" key="4">
    <source>
        <dbReference type="Proteomes" id="UP000266178"/>
    </source>
</evidence>
<dbReference type="PANTHER" id="PTHR43428:SF1">
    <property type="entry name" value="ARSENATE REDUCTASE"/>
    <property type="match status" value="1"/>
</dbReference>
<evidence type="ECO:0000313" key="3">
    <source>
        <dbReference type="EMBL" id="RIH92819.1"/>
    </source>
</evidence>
<dbReference type="Proteomes" id="UP000266178">
    <property type="component" value="Unassembled WGS sequence"/>
</dbReference>
<dbReference type="GO" id="GO:0008794">
    <property type="term" value="F:arsenate reductase (glutaredoxin) activity"/>
    <property type="evidence" value="ECO:0007669"/>
    <property type="project" value="UniProtKB-EC"/>
</dbReference>
<dbReference type="SUPFAM" id="SSF52788">
    <property type="entry name" value="Phosphotyrosine protein phosphatases I"/>
    <property type="match status" value="1"/>
</dbReference>
<keyword evidence="1" id="KW-0059">Arsenical resistance</keyword>
<sequence>MVGVKRLKVLFLCSHNSARSQMAEALLRHYAGDHFEAFSAGLEPSQINPYTRRVLGELGLSMEGQSAKSLLTYWGGKHHFTYLITVCSKAEEKCPLFPFATHRLYWPFEDPAQFDGSEEETLERFRQVRDQIAAKIRDWVREIEAAGLLAESA</sequence>
<comment type="caution">
    <text evidence="3">The sequence shown here is derived from an EMBL/GenBank/DDBJ whole genome shotgun (WGS) entry which is preliminary data.</text>
</comment>